<organism evidence="1 2">
    <name type="scientific">Metschnikowia aff. pulcherrima</name>
    <dbReference type="NCBI Taxonomy" id="2163413"/>
    <lineage>
        <taxon>Eukaryota</taxon>
        <taxon>Fungi</taxon>
        <taxon>Dikarya</taxon>
        <taxon>Ascomycota</taxon>
        <taxon>Saccharomycotina</taxon>
        <taxon>Pichiomycetes</taxon>
        <taxon>Metschnikowiaceae</taxon>
        <taxon>Metschnikowia</taxon>
    </lineage>
</organism>
<protein>
    <submittedName>
        <fullName evidence="1">Uncharacterized protein</fullName>
    </submittedName>
</protein>
<evidence type="ECO:0000313" key="2">
    <source>
        <dbReference type="Proteomes" id="UP000292447"/>
    </source>
</evidence>
<sequence>MVAALAYKGIGFSLKWITKAILVTAETYIRNLLSESTLRTSAKIVSLTWRLYPTQTPRVTSIRQPFLRSQFRVGVARRLVRGSFQPLLWSLPTDTITEFSLIFPLSVPPTHLVRCLKTRLTTPLLNLSPCFAFSLAAIGEKVYKRNGTTTNSLINMFKFGIVNCLV</sequence>
<reference evidence="2" key="1">
    <citation type="submission" date="2019-03" db="EMBL/GenBank/DDBJ databases">
        <title>Snf2 controls pulcherriminic acid biosynthesis and connects pigmentation and antifungal activity of the yeast Metschnikowia pulcherrima.</title>
        <authorList>
            <person name="Gore-Lloyd D."/>
            <person name="Sumann I."/>
            <person name="Brachmann A.O."/>
            <person name="Schneeberger K."/>
            <person name="Ortiz-Merino R.A."/>
            <person name="Moreno-Beltran M."/>
            <person name="Schlaefli M."/>
            <person name="Kirner P."/>
            <person name="Santos Kron A."/>
            <person name="Wolfe K.H."/>
            <person name="Piel J."/>
            <person name="Ahrens C.H."/>
            <person name="Henk D."/>
            <person name="Freimoser F.M."/>
        </authorList>
    </citation>
    <scope>NUCLEOTIDE SEQUENCE [LARGE SCALE GENOMIC DNA]</scope>
    <source>
        <strain evidence="2">APC 1.2</strain>
    </source>
</reference>
<dbReference type="Proteomes" id="UP000292447">
    <property type="component" value="Chromosome II"/>
</dbReference>
<keyword evidence="2" id="KW-1185">Reference proteome</keyword>
<dbReference type="AlphaFoldDB" id="A0A4P6XKH7"/>
<gene>
    <name evidence="1" type="ORF">METSCH_B10500</name>
</gene>
<dbReference type="EMBL" id="CP034457">
    <property type="protein sequence ID" value="QBM87837.1"/>
    <property type="molecule type" value="Genomic_DNA"/>
</dbReference>
<proteinExistence type="predicted"/>
<evidence type="ECO:0000313" key="1">
    <source>
        <dbReference type="EMBL" id="QBM87837.1"/>
    </source>
</evidence>
<name>A0A4P6XKH7_9ASCO</name>
<accession>A0A4P6XKH7</accession>